<comment type="caution">
    <text evidence="3">The sequence shown here is derived from an EMBL/GenBank/DDBJ whole genome shotgun (WGS) entry which is preliminary data.</text>
</comment>
<dbReference type="Gene3D" id="3.10.129.10">
    <property type="entry name" value="Hotdog Thioesterase"/>
    <property type="match status" value="1"/>
</dbReference>
<protein>
    <submittedName>
        <fullName evidence="3">MaoC/PaaZ C-terminal domain-containing protein</fullName>
    </submittedName>
</protein>
<sequence length="146" mass="15292">MNTDAAKPLSANEAEVGLTSPVYTVGPIGRTDIVKYAGAGGDFNPIHHDEVWAVSIGLPSVFSMGLFQGGLSSRLASDWIGLKNLTSFGTRFRSQVWPGEVLKIRGEIIEVVAGPDGTAVKAAITVTNEDGTDVKVQALATGVLPR</sequence>
<feature type="domain" description="MaoC-like" evidence="2">
    <location>
        <begin position="28"/>
        <end position="125"/>
    </location>
</feature>
<comment type="similarity">
    <text evidence="1">Belongs to the enoyl-CoA hydratase/isomerase family.</text>
</comment>
<dbReference type="SUPFAM" id="SSF54637">
    <property type="entry name" value="Thioesterase/thiol ester dehydrase-isomerase"/>
    <property type="match status" value="1"/>
</dbReference>
<name>A0ABV3LLS5_9MICO</name>
<evidence type="ECO:0000313" key="4">
    <source>
        <dbReference type="Proteomes" id="UP001553715"/>
    </source>
</evidence>
<evidence type="ECO:0000256" key="1">
    <source>
        <dbReference type="ARBA" id="ARBA00005254"/>
    </source>
</evidence>
<dbReference type="InterPro" id="IPR002539">
    <property type="entry name" value="MaoC-like_dom"/>
</dbReference>
<proteinExistence type="inferred from homology"/>
<dbReference type="InterPro" id="IPR029069">
    <property type="entry name" value="HotDog_dom_sf"/>
</dbReference>
<dbReference type="Pfam" id="PF01575">
    <property type="entry name" value="MaoC_dehydratas"/>
    <property type="match status" value="1"/>
</dbReference>
<organism evidence="3 4">
    <name type="scientific">Microbacterium profundi</name>
    <dbReference type="NCBI Taxonomy" id="450380"/>
    <lineage>
        <taxon>Bacteria</taxon>
        <taxon>Bacillati</taxon>
        <taxon>Actinomycetota</taxon>
        <taxon>Actinomycetes</taxon>
        <taxon>Micrococcales</taxon>
        <taxon>Microbacteriaceae</taxon>
        <taxon>Microbacterium</taxon>
    </lineage>
</organism>
<dbReference type="Proteomes" id="UP001553715">
    <property type="component" value="Unassembled WGS sequence"/>
</dbReference>
<reference evidence="3 4" key="1">
    <citation type="submission" date="2024-06" db="EMBL/GenBank/DDBJ databases">
        <title>The Natural Products Discovery Center: Release of the First 8490 Sequenced Strains for Exploring Actinobacteria Biosynthetic Diversity.</title>
        <authorList>
            <person name="Kalkreuter E."/>
            <person name="Kautsar S.A."/>
            <person name="Yang D."/>
            <person name="Bader C.D."/>
            <person name="Teijaro C.N."/>
            <person name="Fluegel L."/>
            <person name="Davis C.M."/>
            <person name="Simpson J.R."/>
            <person name="Lauterbach L."/>
            <person name="Steele A.D."/>
            <person name="Gui C."/>
            <person name="Meng S."/>
            <person name="Li G."/>
            <person name="Viehrig K."/>
            <person name="Ye F."/>
            <person name="Su P."/>
            <person name="Kiefer A.F."/>
            <person name="Nichols A."/>
            <person name="Cepeda A.J."/>
            <person name="Yan W."/>
            <person name="Fan B."/>
            <person name="Jiang Y."/>
            <person name="Adhikari A."/>
            <person name="Zheng C.-J."/>
            <person name="Schuster L."/>
            <person name="Cowan T.M."/>
            <person name="Smanski M.J."/>
            <person name="Chevrette M.G."/>
            <person name="De Carvalho L.P.S."/>
            <person name="Shen B."/>
        </authorList>
    </citation>
    <scope>NUCLEOTIDE SEQUENCE [LARGE SCALE GENOMIC DNA]</scope>
    <source>
        <strain evidence="3 4">NPDC077434</strain>
    </source>
</reference>
<accession>A0ABV3LLS5</accession>
<keyword evidence="4" id="KW-1185">Reference proteome</keyword>
<dbReference type="RefSeq" id="WP_052166778.1">
    <property type="nucleotide sequence ID" value="NZ_JBFBMH010000028.1"/>
</dbReference>
<dbReference type="EMBL" id="JBFBMH010000028">
    <property type="protein sequence ID" value="MEW1976342.1"/>
    <property type="molecule type" value="Genomic_DNA"/>
</dbReference>
<gene>
    <name evidence="3" type="ORF">AB0301_14880</name>
</gene>
<evidence type="ECO:0000259" key="2">
    <source>
        <dbReference type="Pfam" id="PF01575"/>
    </source>
</evidence>
<evidence type="ECO:0000313" key="3">
    <source>
        <dbReference type="EMBL" id="MEW1976342.1"/>
    </source>
</evidence>